<name>A0A0F9T7M6_9ZZZZ</name>
<evidence type="ECO:0000313" key="1">
    <source>
        <dbReference type="EMBL" id="KKN77215.1"/>
    </source>
</evidence>
<protein>
    <submittedName>
        <fullName evidence="1">Uncharacterized protein</fullName>
    </submittedName>
</protein>
<reference evidence="1" key="1">
    <citation type="journal article" date="2015" name="Nature">
        <title>Complex archaea that bridge the gap between prokaryotes and eukaryotes.</title>
        <authorList>
            <person name="Spang A."/>
            <person name="Saw J.H."/>
            <person name="Jorgensen S.L."/>
            <person name="Zaremba-Niedzwiedzka K."/>
            <person name="Martijn J."/>
            <person name="Lind A.E."/>
            <person name="van Eijk R."/>
            <person name="Schleper C."/>
            <person name="Guy L."/>
            <person name="Ettema T.J."/>
        </authorList>
    </citation>
    <scope>NUCLEOTIDE SEQUENCE</scope>
</reference>
<accession>A0A0F9T7M6</accession>
<proteinExistence type="predicted"/>
<gene>
    <name evidence="1" type="ORF">LCGC14_0361930</name>
</gene>
<organism evidence="1">
    <name type="scientific">marine sediment metagenome</name>
    <dbReference type="NCBI Taxonomy" id="412755"/>
    <lineage>
        <taxon>unclassified sequences</taxon>
        <taxon>metagenomes</taxon>
        <taxon>ecological metagenomes</taxon>
    </lineage>
</organism>
<sequence length="77" mass="8497">MLVYKCDAGLCDETCGESEMVTLKGYTGQSGGILLPKRFQEKHFCDAKCFEDWLILEAQVCKTEICAARGTVITNAN</sequence>
<dbReference type="AlphaFoldDB" id="A0A0F9T7M6"/>
<comment type="caution">
    <text evidence="1">The sequence shown here is derived from an EMBL/GenBank/DDBJ whole genome shotgun (WGS) entry which is preliminary data.</text>
</comment>
<dbReference type="EMBL" id="LAZR01000282">
    <property type="protein sequence ID" value="KKN77215.1"/>
    <property type="molecule type" value="Genomic_DNA"/>
</dbReference>